<organism evidence="1 2">
    <name type="scientific">Paenibacillus prosopidis</name>
    <dbReference type="NCBI Taxonomy" id="630520"/>
    <lineage>
        <taxon>Bacteria</taxon>
        <taxon>Bacillati</taxon>
        <taxon>Bacillota</taxon>
        <taxon>Bacilli</taxon>
        <taxon>Bacillales</taxon>
        <taxon>Paenibacillaceae</taxon>
        <taxon>Paenibacillus</taxon>
    </lineage>
</organism>
<dbReference type="OrthoDB" id="2988425at2"/>
<accession>A0A368W5P0</accession>
<evidence type="ECO:0000313" key="2">
    <source>
        <dbReference type="Proteomes" id="UP000252415"/>
    </source>
</evidence>
<dbReference type="AlphaFoldDB" id="A0A368W5P0"/>
<dbReference type="Proteomes" id="UP000252415">
    <property type="component" value="Unassembled WGS sequence"/>
</dbReference>
<comment type="caution">
    <text evidence="1">The sequence shown here is derived from an EMBL/GenBank/DDBJ whole genome shotgun (WGS) entry which is preliminary data.</text>
</comment>
<evidence type="ECO:0000313" key="1">
    <source>
        <dbReference type="EMBL" id="RCW49584.1"/>
    </source>
</evidence>
<sequence length="120" mass="14406">MGQFLNLESFFQRPHIPIGQRDKEQLGEIYIRNDGKRHAFANWLIALMWEEDEIDAGWKTIVYPVAKERVFWLVPPLFYTTVPSTFDKAWRLSEAIKTSSRNDELTEKYVHPYWDDWEKI</sequence>
<reference evidence="1 2" key="1">
    <citation type="submission" date="2018-07" db="EMBL/GenBank/DDBJ databases">
        <title>Genomic Encyclopedia of Type Strains, Phase III (KMG-III): the genomes of soil and plant-associated and newly described type strains.</title>
        <authorList>
            <person name="Whitman W."/>
        </authorList>
    </citation>
    <scope>NUCLEOTIDE SEQUENCE [LARGE SCALE GENOMIC DNA]</scope>
    <source>
        <strain evidence="1 2">CECT 7506</strain>
    </source>
</reference>
<protein>
    <submittedName>
        <fullName evidence="1">Uncharacterized protein</fullName>
    </submittedName>
</protein>
<dbReference type="RefSeq" id="WP_114379484.1">
    <property type="nucleotide sequence ID" value="NZ_QPJD01000004.1"/>
</dbReference>
<name>A0A368W5P0_9BACL</name>
<proteinExistence type="predicted"/>
<keyword evidence="2" id="KW-1185">Reference proteome</keyword>
<gene>
    <name evidence="1" type="ORF">DFP97_104242</name>
</gene>
<dbReference type="EMBL" id="QPJD01000004">
    <property type="protein sequence ID" value="RCW49584.1"/>
    <property type="molecule type" value="Genomic_DNA"/>
</dbReference>